<dbReference type="AlphaFoldDB" id="A0A193G348"/>
<feature type="transmembrane region" description="Helical" evidence="6">
    <location>
        <begin position="21"/>
        <end position="39"/>
    </location>
</feature>
<organism evidence="8 9">
    <name type="scientific">Bordetella bronchialis</name>
    <dbReference type="NCBI Taxonomy" id="463025"/>
    <lineage>
        <taxon>Bacteria</taxon>
        <taxon>Pseudomonadati</taxon>
        <taxon>Pseudomonadota</taxon>
        <taxon>Betaproteobacteria</taxon>
        <taxon>Burkholderiales</taxon>
        <taxon>Alcaligenaceae</taxon>
        <taxon>Bordetella</taxon>
    </lineage>
</organism>
<evidence type="ECO:0000256" key="3">
    <source>
        <dbReference type="ARBA" id="ARBA00022692"/>
    </source>
</evidence>
<dbReference type="InterPro" id="IPR050189">
    <property type="entry name" value="MFS_Efflux_Transporters"/>
</dbReference>
<dbReference type="EMBL" id="CP016171">
    <property type="protein sequence ID" value="ANN74417.1"/>
    <property type="molecule type" value="Genomic_DNA"/>
</dbReference>
<dbReference type="Pfam" id="PF07690">
    <property type="entry name" value="MFS_1"/>
    <property type="match status" value="1"/>
</dbReference>
<comment type="subcellular location">
    <subcellularLocation>
        <location evidence="1">Cell membrane</location>
        <topology evidence="1">Multi-pass membrane protein</topology>
    </subcellularLocation>
</comment>
<dbReference type="InterPro" id="IPR020846">
    <property type="entry name" value="MFS_dom"/>
</dbReference>
<dbReference type="SUPFAM" id="SSF103473">
    <property type="entry name" value="MFS general substrate transporter"/>
    <property type="match status" value="1"/>
</dbReference>
<evidence type="ECO:0000313" key="9">
    <source>
        <dbReference type="Proteomes" id="UP000092213"/>
    </source>
</evidence>
<evidence type="ECO:0000256" key="5">
    <source>
        <dbReference type="ARBA" id="ARBA00023136"/>
    </source>
</evidence>
<evidence type="ECO:0000313" key="8">
    <source>
        <dbReference type="EMBL" id="ANN74417.1"/>
    </source>
</evidence>
<feature type="transmembrane region" description="Helical" evidence="6">
    <location>
        <begin position="149"/>
        <end position="168"/>
    </location>
</feature>
<dbReference type="PANTHER" id="PTHR43124">
    <property type="entry name" value="PURINE EFFLUX PUMP PBUE"/>
    <property type="match status" value="1"/>
</dbReference>
<dbReference type="GO" id="GO:0022857">
    <property type="term" value="F:transmembrane transporter activity"/>
    <property type="evidence" value="ECO:0007669"/>
    <property type="project" value="InterPro"/>
</dbReference>
<evidence type="ECO:0000256" key="1">
    <source>
        <dbReference type="ARBA" id="ARBA00004651"/>
    </source>
</evidence>
<evidence type="ECO:0000256" key="2">
    <source>
        <dbReference type="ARBA" id="ARBA00022475"/>
    </source>
</evidence>
<evidence type="ECO:0000256" key="4">
    <source>
        <dbReference type="ARBA" id="ARBA00022989"/>
    </source>
</evidence>
<dbReference type="InterPro" id="IPR036259">
    <property type="entry name" value="MFS_trans_sf"/>
</dbReference>
<dbReference type="STRING" id="463025.BAU08_26375"/>
<dbReference type="CDD" id="cd17324">
    <property type="entry name" value="MFS_NepI_like"/>
    <property type="match status" value="1"/>
</dbReference>
<dbReference type="InterPro" id="IPR011701">
    <property type="entry name" value="MFS"/>
</dbReference>
<gene>
    <name evidence="8" type="ORF">BAU08_26375</name>
</gene>
<dbReference type="PROSITE" id="PS50850">
    <property type="entry name" value="MFS"/>
    <property type="match status" value="1"/>
</dbReference>
<feature type="transmembrane region" description="Helical" evidence="6">
    <location>
        <begin position="91"/>
        <end position="110"/>
    </location>
</feature>
<feature type="transmembrane region" description="Helical" evidence="6">
    <location>
        <begin position="59"/>
        <end position="79"/>
    </location>
</feature>
<feature type="transmembrane region" description="Helical" evidence="6">
    <location>
        <begin position="255"/>
        <end position="279"/>
    </location>
</feature>
<feature type="transmembrane region" description="Helical" evidence="6">
    <location>
        <begin position="221"/>
        <end position="243"/>
    </location>
</feature>
<name>A0A193G348_9BORD</name>
<feature type="transmembrane region" description="Helical" evidence="6">
    <location>
        <begin position="180"/>
        <end position="200"/>
    </location>
</feature>
<keyword evidence="5 6" id="KW-0472">Membrane</keyword>
<feature type="transmembrane region" description="Helical" evidence="6">
    <location>
        <begin position="286"/>
        <end position="304"/>
    </location>
</feature>
<feature type="transmembrane region" description="Helical" evidence="6">
    <location>
        <begin position="116"/>
        <end position="137"/>
    </location>
</feature>
<proteinExistence type="predicted"/>
<keyword evidence="4 6" id="KW-1133">Transmembrane helix</keyword>
<evidence type="ECO:0000256" key="6">
    <source>
        <dbReference type="SAM" id="Phobius"/>
    </source>
</evidence>
<accession>A0A193G348</accession>
<dbReference type="Gene3D" id="1.20.1250.20">
    <property type="entry name" value="MFS general substrate transporter like domains"/>
    <property type="match status" value="1"/>
</dbReference>
<feature type="domain" description="Major facilitator superfamily (MFS) profile" evidence="7">
    <location>
        <begin position="25"/>
        <end position="399"/>
    </location>
</feature>
<sequence length="404" mass="41478">MQAGDVKAAGSSGQWQAPERPAWQAVFSMTLGVFGLVTAEFLPASLLTPMAADLRISEGLAGQAVTATAAVALVTSLLIATATRRIDRRHVLLAFSVLLIVSNLLVAFASNLPALLLGRVLLGVAIGGFWTMSAATAMRLVPEDMIPRALSLMFSGVSAATIVAAPVGSYLGGLIGWRNVFLAATGLGVLALAWQLATLPRMAPTGHTRLGTLAEVLKRPGIGMGMLAVILVFTGHFAFFTYLRPFLETVTGVGVNGLSAILLGFGVANFIGTSVAGFMLERNLRLTLALMPLLMGTLGLLLAASGSAPFADSAMVALWGFAFGTVPVGWSTWITRRVPDEAESAGGLIVAAVQLAITLGAAVGGAVFDMAGALGVFTGSGLALLVATLLVLLGMRPRHATAAA</sequence>
<protein>
    <submittedName>
        <fullName evidence="8">MFS transporter</fullName>
    </submittedName>
</protein>
<dbReference type="PANTHER" id="PTHR43124:SF5">
    <property type="entry name" value="PURINE RIBONUCLEOSIDE EFFLUX PUMP NEPI"/>
    <property type="match status" value="1"/>
</dbReference>
<dbReference type="Proteomes" id="UP000092213">
    <property type="component" value="Chromosome"/>
</dbReference>
<keyword evidence="2" id="KW-1003">Cell membrane</keyword>
<dbReference type="GO" id="GO:0005886">
    <property type="term" value="C:plasma membrane"/>
    <property type="evidence" value="ECO:0007669"/>
    <property type="project" value="UniProtKB-SubCell"/>
</dbReference>
<dbReference type="RefSeq" id="WP_066672415.1">
    <property type="nucleotide sequence ID" value="NZ_CP016171.1"/>
</dbReference>
<evidence type="ECO:0000259" key="7">
    <source>
        <dbReference type="PROSITE" id="PS50850"/>
    </source>
</evidence>
<feature type="transmembrane region" description="Helical" evidence="6">
    <location>
        <begin position="347"/>
        <end position="368"/>
    </location>
</feature>
<feature type="transmembrane region" description="Helical" evidence="6">
    <location>
        <begin position="374"/>
        <end position="395"/>
    </location>
</feature>
<keyword evidence="3 6" id="KW-0812">Transmembrane</keyword>
<feature type="transmembrane region" description="Helical" evidence="6">
    <location>
        <begin position="316"/>
        <end position="335"/>
    </location>
</feature>
<reference evidence="8 9" key="1">
    <citation type="submission" date="2016-06" db="EMBL/GenBank/DDBJ databases">
        <title>Complete genome sequences of Bordetella bronchialis and Bordetella flabilis.</title>
        <authorList>
            <person name="LiPuma J.J."/>
            <person name="Spilker T."/>
        </authorList>
    </citation>
    <scope>NUCLEOTIDE SEQUENCE [LARGE SCALE GENOMIC DNA]</scope>
    <source>
        <strain evidence="8 9">AU17976</strain>
    </source>
</reference>